<proteinExistence type="predicted"/>
<evidence type="ECO:0000256" key="1">
    <source>
        <dbReference type="SAM" id="MobiDB-lite"/>
    </source>
</evidence>
<dbReference type="InterPro" id="IPR022242">
    <property type="entry name" value="TNP-like_C"/>
</dbReference>
<evidence type="ECO:0000259" key="2">
    <source>
        <dbReference type="Pfam" id="PF12596"/>
    </source>
</evidence>
<feature type="region of interest" description="Disordered" evidence="1">
    <location>
        <begin position="193"/>
        <end position="214"/>
    </location>
</feature>
<feature type="region of interest" description="Disordered" evidence="1">
    <location>
        <begin position="104"/>
        <end position="144"/>
    </location>
</feature>
<dbReference type="EMBL" id="JAWQEG010002087">
    <property type="protein sequence ID" value="KAK3874628.1"/>
    <property type="molecule type" value="Genomic_DNA"/>
</dbReference>
<dbReference type="Proteomes" id="UP001286313">
    <property type="component" value="Unassembled WGS sequence"/>
</dbReference>
<reference evidence="3" key="1">
    <citation type="submission" date="2023-10" db="EMBL/GenBank/DDBJ databases">
        <title>Genome assemblies of two species of porcelain crab, Petrolisthes cinctipes and Petrolisthes manimaculis (Anomura: Porcellanidae).</title>
        <authorList>
            <person name="Angst P."/>
        </authorList>
    </citation>
    <scope>NUCLEOTIDE SEQUENCE</scope>
    <source>
        <strain evidence="3">PB745_01</strain>
        <tissue evidence="3">Gill</tissue>
    </source>
</reference>
<feature type="compositionally biased region" description="Polar residues" evidence="1">
    <location>
        <begin position="193"/>
        <end position="211"/>
    </location>
</feature>
<sequence>MRPRKNDPKTPAEWESVETYGSKSEGSLTVTVEDKWLEFSDKAFCSSEMRKGLHRLSIMPVQTGLLCRCGRRDRVSSHGRVCERHFSKEQYVRDLESELLRRPSPRNARLLKPDAIPDLNLPGKQDASETPAARPQRLQQRHNRKTIEHILVGAGSSTADKCVLQGTSFTCNAEQDSQPSDVWNTMDFLMQGSTSTSAQDSSGDITGSGSAAPTVAESINVPVGSSTWEESASTAKFEDDVGARDSQNRIAYYENRIAELERDVAKLGIVLSSKSVISLFNDLKQRYSYNFILTRRLYQDVLENLFGIIRQMGSANDHPCPVSFKHRLKRYILGRKKTLVSLQPNTFLMGDDKCIAVGLKEFRANSSPIKENISPSQVLPADPCLSAELCKTLEYCDTHSEDTIENFHVPDNESEGFHYVLGYIVHKFQNKYPNLGTDVKSSGDWMSLIDNGGLKRMAPEFISKFEVAENLFRKSHGDELKENGPGLQKMTELVTGSLPDVPQEVVKLYLWCRLQIRIKSLNRTLKAENVRNKYKKLSKVAG</sequence>
<name>A0AAE1KJS2_PETCI</name>
<gene>
    <name evidence="3" type="ORF">Pcinc_020447</name>
</gene>
<feature type="domain" description="Transposable element P transposase-like C-terminal" evidence="2">
    <location>
        <begin position="395"/>
        <end position="437"/>
    </location>
</feature>
<dbReference type="AlphaFoldDB" id="A0AAE1KJS2"/>
<organism evidence="3 4">
    <name type="scientific">Petrolisthes cinctipes</name>
    <name type="common">Flat porcelain crab</name>
    <dbReference type="NCBI Taxonomy" id="88211"/>
    <lineage>
        <taxon>Eukaryota</taxon>
        <taxon>Metazoa</taxon>
        <taxon>Ecdysozoa</taxon>
        <taxon>Arthropoda</taxon>
        <taxon>Crustacea</taxon>
        <taxon>Multicrustacea</taxon>
        <taxon>Malacostraca</taxon>
        <taxon>Eumalacostraca</taxon>
        <taxon>Eucarida</taxon>
        <taxon>Decapoda</taxon>
        <taxon>Pleocyemata</taxon>
        <taxon>Anomura</taxon>
        <taxon>Galatheoidea</taxon>
        <taxon>Porcellanidae</taxon>
        <taxon>Petrolisthes</taxon>
    </lineage>
</organism>
<evidence type="ECO:0000313" key="4">
    <source>
        <dbReference type="Proteomes" id="UP001286313"/>
    </source>
</evidence>
<comment type="caution">
    <text evidence="3">The sequence shown here is derived from an EMBL/GenBank/DDBJ whole genome shotgun (WGS) entry which is preliminary data.</text>
</comment>
<protein>
    <recommendedName>
        <fullName evidence="2">Transposable element P transposase-like C-terminal domain-containing protein</fullName>
    </recommendedName>
</protein>
<keyword evidence="4" id="KW-1185">Reference proteome</keyword>
<accession>A0AAE1KJS2</accession>
<dbReference type="Pfam" id="PF12596">
    <property type="entry name" value="Tnp_P_element_C"/>
    <property type="match status" value="1"/>
</dbReference>
<evidence type="ECO:0000313" key="3">
    <source>
        <dbReference type="EMBL" id="KAK3874628.1"/>
    </source>
</evidence>